<organism evidence="1 2">
    <name type="scientific">Phyllosticta capitalensis</name>
    <dbReference type="NCBI Taxonomy" id="121624"/>
    <lineage>
        <taxon>Eukaryota</taxon>
        <taxon>Fungi</taxon>
        <taxon>Dikarya</taxon>
        <taxon>Ascomycota</taxon>
        <taxon>Pezizomycotina</taxon>
        <taxon>Dothideomycetes</taxon>
        <taxon>Dothideomycetes incertae sedis</taxon>
        <taxon>Botryosphaeriales</taxon>
        <taxon>Phyllostictaceae</taxon>
        <taxon>Phyllosticta</taxon>
    </lineage>
</organism>
<accession>A0ABR1YQL3</accession>
<dbReference type="Proteomes" id="UP001492380">
    <property type="component" value="Unassembled WGS sequence"/>
</dbReference>
<protein>
    <submittedName>
        <fullName evidence="1">Uncharacterized protein</fullName>
    </submittedName>
</protein>
<evidence type="ECO:0000313" key="2">
    <source>
        <dbReference type="Proteomes" id="UP001492380"/>
    </source>
</evidence>
<proteinExistence type="predicted"/>
<keyword evidence="2" id="KW-1185">Reference proteome</keyword>
<gene>
    <name evidence="1" type="ORF">HDK90DRAFT_254694</name>
</gene>
<reference evidence="1 2" key="1">
    <citation type="submission" date="2024-04" db="EMBL/GenBank/DDBJ databases">
        <title>Phyllosticta paracitricarpa is synonymous to the EU quarantine fungus P. citricarpa based on phylogenomic analyses.</title>
        <authorList>
            <consortium name="Lawrence Berkeley National Laboratory"/>
            <person name="Van Ingen-Buijs V.A."/>
            <person name="Van Westerhoven A.C."/>
            <person name="Haridas S."/>
            <person name="Skiadas P."/>
            <person name="Martin F."/>
            <person name="Groenewald J.Z."/>
            <person name="Crous P.W."/>
            <person name="Seidl M.F."/>
        </authorList>
    </citation>
    <scope>NUCLEOTIDE SEQUENCE [LARGE SCALE GENOMIC DNA]</scope>
    <source>
        <strain evidence="1 2">CBS 123374</strain>
    </source>
</reference>
<dbReference type="EMBL" id="JBBWRZ010000005">
    <property type="protein sequence ID" value="KAK8235733.1"/>
    <property type="molecule type" value="Genomic_DNA"/>
</dbReference>
<name>A0ABR1YQL3_9PEZI</name>
<comment type="caution">
    <text evidence="1">The sequence shown here is derived from an EMBL/GenBank/DDBJ whole genome shotgun (WGS) entry which is preliminary data.</text>
</comment>
<evidence type="ECO:0000313" key="1">
    <source>
        <dbReference type="EMBL" id="KAK8235733.1"/>
    </source>
</evidence>
<sequence>MPPETTQVLREYRRVYTWALRAVQYSKPARWVVRDTVRHFFRKNAAASFDQDKIDNTVEFLRGAAEERGLEHQIVKNLVRMWKAEGRYKTSKNFREVVQSNDPSWTQVARTAYEPFHHTVRMLNESMNMCLPDQPKTYDASFQQSYQYIR</sequence>